<dbReference type="EMBL" id="BTSX01000002">
    <property type="protein sequence ID" value="GMS83801.1"/>
    <property type="molecule type" value="Genomic_DNA"/>
</dbReference>
<evidence type="ECO:0008006" key="3">
    <source>
        <dbReference type="Google" id="ProtNLM"/>
    </source>
</evidence>
<dbReference type="Proteomes" id="UP001432027">
    <property type="component" value="Unassembled WGS sequence"/>
</dbReference>
<comment type="caution">
    <text evidence="1">The sequence shown here is derived from an EMBL/GenBank/DDBJ whole genome shotgun (WGS) entry which is preliminary data.</text>
</comment>
<name>A0AAV5SKD8_9BILA</name>
<evidence type="ECO:0000313" key="1">
    <source>
        <dbReference type="EMBL" id="GMS83801.1"/>
    </source>
</evidence>
<feature type="non-terminal residue" evidence="1">
    <location>
        <position position="1"/>
    </location>
</feature>
<keyword evidence="2" id="KW-1185">Reference proteome</keyword>
<feature type="non-terminal residue" evidence="1">
    <location>
        <position position="66"/>
    </location>
</feature>
<dbReference type="AlphaFoldDB" id="A0AAV5SKD8"/>
<reference evidence="1" key="1">
    <citation type="submission" date="2023-10" db="EMBL/GenBank/DDBJ databases">
        <title>Genome assembly of Pristionchus species.</title>
        <authorList>
            <person name="Yoshida K."/>
            <person name="Sommer R.J."/>
        </authorList>
    </citation>
    <scope>NUCLEOTIDE SEQUENCE</scope>
    <source>
        <strain evidence="1">RS0144</strain>
    </source>
</reference>
<protein>
    <recommendedName>
        <fullName evidence="3">Methyltransferase</fullName>
    </recommendedName>
</protein>
<proteinExistence type="predicted"/>
<organism evidence="1 2">
    <name type="scientific">Pristionchus entomophagus</name>
    <dbReference type="NCBI Taxonomy" id="358040"/>
    <lineage>
        <taxon>Eukaryota</taxon>
        <taxon>Metazoa</taxon>
        <taxon>Ecdysozoa</taxon>
        <taxon>Nematoda</taxon>
        <taxon>Chromadorea</taxon>
        <taxon>Rhabditida</taxon>
        <taxon>Rhabditina</taxon>
        <taxon>Diplogasteromorpha</taxon>
        <taxon>Diplogasteroidea</taxon>
        <taxon>Neodiplogasteridae</taxon>
        <taxon>Pristionchus</taxon>
    </lineage>
</organism>
<evidence type="ECO:0000313" key="2">
    <source>
        <dbReference type="Proteomes" id="UP001432027"/>
    </source>
</evidence>
<gene>
    <name evidence="1" type="ORF">PENTCL1PPCAC_5976</name>
</gene>
<accession>A0AAV5SKD8</accession>
<sequence>LECIFMRVNIHSHFHHEYLNLLPNVTKGGLLVIEGTEMEAPLPALSGRSSSGSRHWLDKIMNTVKR</sequence>